<evidence type="ECO:0000313" key="2">
    <source>
        <dbReference type="EMBL" id="CCQ89532.1"/>
    </source>
</evidence>
<dbReference type="HOGENOM" id="CLU_2524143_0_0_0"/>
<gene>
    <name evidence="2" type="ORF">NITGR_110012</name>
</gene>
<proteinExistence type="predicted"/>
<evidence type="ECO:0000256" key="1">
    <source>
        <dbReference type="SAM" id="Phobius"/>
    </source>
</evidence>
<dbReference type="InParanoid" id="M1YV98"/>
<name>M1YV98_NITG3</name>
<feature type="transmembrane region" description="Helical" evidence="1">
    <location>
        <begin position="20"/>
        <end position="39"/>
    </location>
</feature>
<keyword evidence="3" id="KW-1185">Reference proteome</keyword>
<sequence length="84" mass="9140">MPENSSSSKPASPSVNDTRLPRWVWVVFALLIAAMVPVWPIEGYWLGFPAWAVLALGVSVAASGFIAWVTLSAWREPEDEDPAA</sequence>
<keyword evidence="1" id="KW-0472">Membrane</keyword>
<protein>
    <submittedName>
        <fullName evidence="2">Uncharacterized protein</fullName>
    </submittedName>
</protein>
<dbReference type="EMBL" id="CAQJ01000013">
    <property type="protein sequence ID" value="CCQ89532.1"/>
    <property type="molecule type" value="Genomic_DNA"/>
</dbReference>
<organism evidence="2 3">
    <name type="scientific">Nitrospina gracilis (strain 3/211)</name>
    <dbReference type="NCBI Taxonomy" id="1266370"/>
    <lineage>
        <taxon>Bacteria</taxon>
        <taxon>Pseudomonadati</taxon>
        <taxon>Nitrospinota/Tectimicrobiota group</taxon>
        <taxon>Nitrospinota</taxon>
        <taxon>Nitrospinia</taxon>
        <taxon>Nitrospinales</taxon>
        <taxon>Nitrospinaceae</taxon>
        <taxon>Nitrospina</taxon>
    </lineage>
</organism>
<dbReference type="STRING" id="1266370.NITGR_110012"/>
<feature type="transmembrane region" description="Helical" evidence="1">
    <location>
        <begin position="51"/>
        <end position="74"/>
    </location>
</feature>
<keyword evidence="1" id="KW-0812">Transmembrane</keyword>
<keyword evidence="1" id="KW-1133">Transmembrane helix</keyword>
<comment type="caution">
    <text evidence="2">The sequence shown here is derived from an EMBL/GenBank/DDBJ whole genome shotgun (WGS) entry which is preliminary data.</text>
</comment>
<dbReference type="Proteomes" id="UP000011704">
    <property type="component" value="Unassembled WGS sequence"/>
</dbReference>
<reference evidence="2 3" key="1">
    <citation type="journal article" date="2013" name="Front. Microbiol.">
        <title>The genome of Nitrospina gracilis illuminates the metabolism and evolution of the major marine nitrite oxidizer.</title>
        <authorList>
            <person name="Luecker S."/>
            <person name="Nowka B."/>
            <person name="Rattei T."/>
            <person name="Spieck E."/>
            <person name="and Daims H."/>
        </authorList>
    </citation>
    <scope>NUCLEOTIDE SEQUENCE [LARGE SCALE GENOMIC DNA]</scope>
    <source>
        <strain evidence="2 3">3/211</strain>
    </source>
</reference>
<dbReference type="RefSeq" id="WP_005006070.1">
    <property type="nucleotide sequence ID" value="NZ_HG422173.1"/>
</dbReference>
<dbReference type="AlphaFoldDB" id="M1YV98"/>
<accession>M1YV98</accession>
<evidence type="ECO:0000313" key="3">
    <source>
        <dbReference type="Proteomes" id="UP000011704"/>
    </source>
</evidence>